<feature type="compositionally biased region" description="Basic and acidic residues" evidence="7">
    <location>
        <begin position="657"/>
        <end position="685"/>
    </location>
</feature>
<evidence type="ECO:0000256" key="6">
    <source>
        <dbReference type="RuleBase" id="RU003887"/>
    </source>
</evidence>
<dbReference type="InterPro" id="IPR002942">
    <property type="entry name" value="S4_RNA-bd"/>
</dbReference>
<feature type="compositionally biased region" description="Basic and acidic residues" evidence="7">
    <location>
        <begin position="123"/>
        <end position="184"/>
    </location>
</feature>
<protein>
    <recommendedName>
        <fullName evidence="6">Pseudouridine synthase</fullName>
        <ecNumber evidence="6">5.4.99.-</ecNumber>
    </recommendedName>
</protein>
<sequence>MDDDKKNQPRKGGFKKAGDRKPAGVARSDGSRKFGKPVAAGGGKPFGKKPYAARPAEGASTGERPKRDFRARDGEARPERSEAPFRKGPKRQGGDFKPREGGSARPGRFDRKPADGAASGEAKPYRARREDGDRPNREFRSRDGEARAQRSDTPYRKGPPREGGDFKPREGGAARPGRFERKPADGAGGDAKPYRARREDGDRPNREFRPREGGEGKPFRPRREEGERAPREFQRSERPRDGEARPPRGDRPFRSGPRPEGRRDEDRGFEKRDSAPRKFAPRSTEEEVEPGERIAKRLARAGIASRRDAEELIAAGRVRVNGKVLASPAFNVMPEDVIHLDETLIPAPERTRLFLFHKPSGVVTTNRDPEGRKTVFDVLPEGLPRLMTIGRLDINTEGLLLLTNDGGLSRVLELPATGWLRRYRVRVHGKVEQKTLDGLKDGIAVDGVFYGSIEATLDREQGSNAWITIGLREGKNREVKNILGALGLDVNRLIRISYGPFQLGELAEGHVQEIKGRTLRDQLGDKLVEESGANFEADIATPFSNRPVKRNERPEEEAPAKPRIMRDGERGRIGEGGLIKNRKRDQERHREDMLGRLSTKPDRGAGGGKFAGKPAGGGRKKDDRDQKPIDPPGVRKANVWMAPGARPQGAKSAPSRPPRDDDRGGDKPRGRPSGDRPRGPRKDRP</sequence>
<dbReference type="GO" id="GO:0003723">
    <property type="term" value="F:RNA binding"/>
    <property type="evidence" value="ECO:0007669"/>
    <property type="project" value="UniProtKB-KW"/>
</dbReference>
<dbReference type="Gene3D" id="3.30.70.1560">
    <property type="entry name" value="Alpha-L RNA-binding motif"/>
    <property type="match status" value="1"/>
</dbReference>
<proteinExistence type="inferred from homology"/>
<accession>A0A8J6PP22</accession>
<evidence type="ECO:0000256" key="5">
    <source>
        <dbReference type="PROSITE-ProRule" id="PRU00182"/>
    </source>
</evidence>
<feature type="region of interest" description="Disordered" evidence="7">
    <location>
        <begin position="534"/>
        <end position="685"/>
    </location>
</feature>
<feature type="compositionally biased region" description="Gly residues" evidence="7">
    <location>
        <begin position="604"/>
        <end position="617"/>
    </location>
</feature>
<evidence type="ECO:0000313" key="9">
    <source>
        <dbReference type="EMBL" id="MBD0415702.1"/>
    </source>
</evidence>
<dbReference type="InterPro" id="IPR000748">
    <property type="entry name" value="PsdUridine_synth_RsuA/RluB/E/F"/>
</dbReference>
<dbReference type="PANTHER" id="PTHR47683:SF3">
    <property type="entry name" value="RIBOSOMAL LARGE SUBUNIT PSEUDOURIDINE SYNTHASE B"/>
    <property type="match status" value="1"/>
</dbReference>
<feature type="compositionally biased region" description="Basic and acidic residues" evidence="7">
    <location>
        <begin position="584"/>
        <end position="603"/>
    </location>
</feature>
<organism evidence="9 10">
    <name type="scientific">Oryzicola mucosus</name>
    <dbReference type="NCBI Taxonomy" id="2767425"/>
    <lineage>
        <taxon>Bacteria</taxon>
        <taxon>Pseudomonadati</taxon>
        <taxon>Pseudomonadota</taxon>
        <taxon>Alphaproteobacteria</taxon>
        <taxon>Hyphomicrobiales</taxon>
        <taxon>Phyllobacteriaceae</taxon>
        <taxon>Oryzicola</taxon>
    </lineage>
</organism>
<gene>
    <name evidence="9" type="ORF">ICI42_13650</name>
</gene>
<dbReference type="CDD" id="cd00165">
    <property type="entry name" value="S4"/>
    <property type="match status" value="1"/>
</dbReference>
<dbReference type="SUPFAM" id="SSF55120">
    <property type="entry name" value="Pseudouridine synthase"/>
    <property type="match status" value="1"/>
</dbReference>
<dbReference type="InterPro" id="IPR042092">
    <property type="entry name" value="PsdUridine_s_RsuA/RluB/E/F_cat"/>
</dbReference>
<dbReference type="InterPro" id="IPR020103">
    <property type="entry name" value="PsdUridine_synth_cat_dom_sf"/>
</dbReference>
<dbReference type="SMART" id="SM00363">
    <property type="entry name" value="S4"/>
    <property type="match status" value="1"/>
</dbReference>
<evidence type="ECO:0000259" key="8">
    <source>
        <dbReference type="SMART" id="SM00363"/>
    </source>
</evidence>
<evidence type="ECO:0000256" key="7">
    <source>
        <dbReference type="SAM" id="MobiDB-lite"/>
    </source>
</evidence>
<evidence type="ECO:0000256" key="4">
    <source>
        <dbReference type="ARBA" id="ARBA00023235"/>
    </source>
</evidence>
<dbReference type="Proteomes" id="UP000643405">
    <property type="component" value="Unassembled WGS sequence"/>
</dbReference>
<feature type="compositionally biased region" description="Basic and acidic residues" evidence="7">
    <location>
        <begin position="619"/>
        <end position="628"/>
    </location>
</feature>
<dbReference type="GO" id="GO:0000455">
    <property type="term" value="P:enzyme-directed rRNA pseudouridine synthesis"/>
    <property type="evidence" value="ECO:0007669"/>
    <property type="project" value="UniProtKB-ARBA"/>
</dbReference>
<dbReference type="Pfam" id="PF01479">
    <property type="entry name" value="S4"/>
    <property type="match status" value="1"/>
</dbReference>
<comment type="catalytic activity">
    <reaction evidence="1">
        <text>a uridine in RNA = a pseudouridine in RNA</text>
        <dbReference type="Rhea" id="RHEA:48348"/>
        <dbReference type="Rhea" id="RHEA-COMP:12068"/>
        <dbReference type="Rhea" id="RHEA-COMP:12069"/>
        <dbReference type="ChEBI" id="CHEBI:65314"/>
        <dbReference type="ChEBI" id="CHEBI:65315"/>
    </reaction>
</comment>
<evidence type="ECO:0000256" key="2">
    <source>
        <dbReference type="ARBA" id="ARBA00008348"/>
    </source>
</evidence>
<comment type="similarity">
    <text evidence="2 6">Belongs to the pseudouridine synthase RsuA family.</text>
</comment>
<feature type="domain" description="RNA-binding S4" evidence="8">
    <location>
        <begin position="292"/>
        <end position="349"/>
    </location>
</feature>
<dbReference type="GO" id="GO:0120159">
    <property type="term" value="F:rRNA pseudouridine synthase activity"/>
    <property type="evidence" value="ECO:0007669"/>
    <property type="project" value="UniProtKB-ARBA"/>
</dbReference>
<dbReference type="InterPro" id="IPR018496">
    <property type="entry name" value="PsdUridine_synth_RsuA/RluB_CS"/>
</dbReference>
<keyword evidence="4 6" id="KW-0413">Isomerase</keyword>
<dbReference type="InterPro" id="IPR020094">
    <property type="entry name" value="TruA/RsuA/RluB/E/F_N"/>
</dbReference>
<dbReference type="AlphaFoldDB" id="A0A8J6PP22"/>
<dbReference type="PANTHER" id="PTHR47683">
    <property type="entry name" value="PSEUDOURIDINE SYNTHASE FAMILY PROTEIN-RELATED"/>
    <property type="match status" value="1"/>
</dbReference>
<dbReference type="Gene3D" id="3.10.290.10">
    <property type="entry name" value="RNA-binding S4 domain"/>
    <property type="match status" value="1"/>
</dbReference>
<dbReference type="Pfam" id="PF00849">
    <property type="entry name" value="PseudoU_synth_2"/>
    <property type="match status" value="1"/>
</dbReference>
<feature type="region of interest" description="Disordered" evidence="7">
    <location>
        <begin position="1"/>
        <end position="293"/>
    </location>
</feature>
<feature type="compositionally biased region" description="Basic and acidic residues" evidence="7">
    <location>
        <begin position="63"/>
        <end position="85"/>
    </location>
</feature>
<dbReference type="PROSITE" id="PS01149">
    <property type="entry name" value="PSI_RSU"/>
    <property type="match status" value="1"/>
</dbReference>
<feature type="compositionally biased region" description="Basic and acidic residues" evidence="7">
    <location>
        <begin position="549"/>
        <end position="573"/>
    </location>
</feature>
<dbReference type="NCBIfam" id="TIGR00093">
    <property type="entry name" value="pseudouridine synthase"/>
    <property type="match status" value="1"/>
</dbReference>
<comment type="caution">
    <text evidence="9">The sequence shown here is derived from an EMBL/GenBank/DDBJ whole genome shotgun (WGS) entry which is preliminary data.</text>
</comment>
<dbReference type="Gene3D" id="3.30.70.580">
    <property type="entry name" value="Pseudouridine synthase I, catalytic domain, N-terminal subdomain"/>
    <property type="match status" value="1"/>
</dbReference>
<dbReference type="InterPro" id="IPR050343">
    <property type="entry name" value="RsuA_PseudoU_synthase"/>
</dbReference>
<evidence type="ECO:0000256" key="3">
    <source>
        <dbReference type="ARBA" id="ARBA00022884"/>
    </source>
</evidence>
<dbReference type="EMBL" id="JACVVX010000004">
    <property type="protein sequence ID" value="MBD0415702.1"/>
    <property type="molecule type" value="Genomic_DNA"/>
</dbReference>
<evidence type="ECO:0000313" key="10">
    <source>
        <dbReference type="Proteomes" id="UP000643405"/>
    </source>
</evidence>
<feature type="compositionally biased region" description="Basic and acidic residues" evidence="7">
    <location>
        <begin position="192"/>
        <end position="276"/>
    </location>
</feature>
<keyword evidence="3 5" id="KW-0694">RNA-binding</keyword>
<reference evidence="9" key="1">
    <citation type="submission" date="2020-09" db="EMBL/GenBank/DDBJ databases">
        <title>Genome seq and assembly of Tianweitania sp.</title>
        <authorList>
            <person name="Chhetri G."/>
        </authorList>
    </citation>
    <scope>NUCLEOTIDE SEQUENCE</scope>
    <source>
        <strain evidence="9">Rool2</strain>
    </source>
</reference>
<keyword evidence="10" id="KW-1185">Reference proteome</keyword>
<dbReference type="InterPro" id="IPR036986">
    <property type="entry name" value="S4_RNA-bd_sf"/>
</dbReference>
<dbReference type="SUPFAM" id="SSF55174">
    <property type="entry name" value="Alpha-L RNA-binding motif"/>
    <property type="match status" value="1"/>
</dbReference>
<dbReference type="PROSITE" id="PS50889">
    <property type="entry name" value="S4"/>
    <property type="match status" value="1"/>
</dbReference>
<dbReference type="RefSeq" id="WP_188165145.1">
    <property type="nucleotide sequence ID" value="NZ_JACVVX010000004.1"/>
</dbReference>
<evidence type="ECO:0000256" key="1">
    <source>
        <dbReference type="ARBA" id="ARBA00000073"/>
    </source>
</evidence>
<dbReference type="EC" id="5.4.99.-" evidence="6"/>
<dbReference type="InterPro" id="IPR006145">
    <property type="entry name" value="PsdUridine_synth_RsuA/RluA"/>
</dbReference>
<feature type="compositionally biased region" description="Basic and acidic residues" evidence="7">
    <location>
        <begin position="92"/>
        <end position="114"/>
    </location>
</feature>
<name>A0A8J6PP22_9HYPH</name>